<evidence type="ECO:0000313" key="8">
    <source>
        <dbReference type="EMBL" id="KAJ3255933.1"/>
    </source>
</evidence>
<feature type="domain" description="RRM" evidence="7">
    <location>
        <begin position="30"/>
        <end position="122"/>
    </location>
</feature>
<dbReference type="AlphaFoldDB" id="A0AAD5UHM3"/>
<keyword evidence="6" id="KW-0694">RNA-binding</keyword>
<dbReference type="InterPro" id="IPR029149">
    <property type="entry name" value="Creatin/AminoP/Spt16_N"/>
</dbReference>
<evidence type="ECO:0000256" key="6">
    <source>
        <dbReference type="PROSITE-ProRule" id="PRU00176"/>
    </source>
</evidence>
<organism evidence="8 9">
    <name type="scientific">Boothiomyces macroporosus</name>
    <dbReference type="NCBI Taxonomy" id="261099"/>
    <lineage>
        <taxon>Eukaryota</taxon>
        <taxon>Fungi</taxon>
        <taxon>Fungi incertae sedis</taxon>
        <taxon>Chytridiomycota</taxon>
        <taxon>Chytridiomycota incertae sedis</taxon>
        <taxon>Chytridiomycetes</taxon>
        <taxon>Rhizophydiales</taxon>
        <taxon>Terramycetaceae</taxon>
        <taxon>Boothiomyces</taxon>
    </lineage>
</organism>
<keyword evidence="5" id="KW-0464">Manganese</keyword>
<protein>
    <recommendedName>
        <fullName evidence="7">RRM domain-containing protein</fullName>
    </recommendedName>
</protein>
<evidence type="ECO:0000259" key="7">
    <source>
        <dbReference type="PROSITE" id="PS50102"/>
    </source>
</evidence>
<comment type="caution">
    <text evidence="8">The sequence shown here is derived from an EMBL/GenBank/DDBJ whole genome shotgun (WGS) entry which is preliminary data.</text>
</comment>
<dbReference type="GO" id="GO:0003723">
    <property type="term" value="F:RNA binding"/>
    <property type="evidence" value="ECO:0007669"/>
    <property type="project" value="UniProtKB-UniRule"/>
</dbReference>
<dbReference type="Gene3D" id="3.30.70.330">
    <property type="match status" value="1"/>
</dbReference>
<comment type="cofactor">
    <cofactor evidence="1">
        <name>Mn(2+)</name>
        <dbReference type="ChEBI" id="CHEBI:29035"/>
    </cofactor>
</comment>
<dbReference type="Gene3D" id="3.40.350.10">
    <property type="entry name" value="Creatinase/prolidase N-terminal domain"/>
    <property type="match status" value="1"/>
</dbReference>
<dbReference type="InterPro" id="IPR012677">
    <property type="entry name" value="Nucleotide-bd_a/b_plait_sf"/>
</dbReference>
<proteinExistence type="inferred from homology"/>
<dbReference type="PROSITE" id="PS50102">
    <property type="entry name" value="RRM"/>
    <property type="match status" value="1"/>
</dbReference>
<evidence type="ECO:0000256" key="5">
    <source>
        <dbReference type="ARBA" id="ARBA00023211"/>
    </source>
</evidence>
<name>A0AAD5UHM3_9FUNG</name>
<dbReference type="GO" id="GO:0005739">
    <property type="term" value="C:mitochondrion"/>
    <property type="evidence" value="ECO:0007669"/>
    <property type="project" value="TreeGrafter"/>
</dbReference>
<reference evidence="8" key="1">
    <citation type="submission" date="2020-05" db="EMBL/GenBank/DDBJ databases">
        <title>Phylogenomic resolution of chytrid fungi.</title>
        <authorList>
            <person name="Stajich J.E."/>
            <person name="Amses K."/>
            <person name="Simmons R."/>
            <person name="Seto K."/>
            <person name="Myers J."/>
            <person name="Bonds A."/>
            <person name="Quandt C.A."/>
            <person name="Barry K."/>
            <person name="Liu P."/>
            <person name="Grigoriev I."/>
            <person name="Longcore J.E."/>
            <person name="James T.Y."/>
        </authorList>
    </citation>
    <scope>NUCLEOTIDE SEQUENCE</scope>
    <source>
        <strain evidence="8">PLAUS21</strain>
    </source>
</reference>
<comment type="similarity">
    <text evidence="2">Belongs to the peptidase M24B family.</text>
</comment>
<dbReference type="SUPFAM" id="SSF55920">
    <property type="entry name" value="Creatinase/aminopeptidase"/>
    <property type="match status" value="1"/>
</dbReference>
<dbReference type="PANTHER" id="PTHR43226">
    <property type="entry name" value="XAA-PRO AMINOPEPTIDASE 3"/>
    <property type="match status" value="1"/>
</dbReference>
<dbReference type="PANTHER" id="PTHR43226:SF4">
    <property type="entry name" value="XAA-PRO AMINOPEPTIDASE 3"/>
    <property type="match status" value="1"/>
</dbReference>
<dbReference type="InterPro" id="IPR036005">
    <property type="entry name" value="Creatinase/aminopeptidase-like"/>
</dbReference>
<evidence type="ECO:0000313" key="9">
    <source>
        <dbReference type="Proteomes" id="UP001210925"/>
    </source>
</evidence>
<keyword evidence="4" id="KW-0378">Hydrolase</keyword>
<dbReference type="Gene3D" id="3.90.230.10">
    <property type="entry name" value="Creatinase/methionine aminopeptidase superfamily"/>
    <property type="match status" value="1"/>
</dbReference>
<dbReference type="SUPFAM" id="SSF53092">
    <property type="entry name" value="Creatinase/prolidase N-terminal domain"/>
    <property type="match status" value="1"/>
</dbReference>
<evidence type="ECO:0000256" key="3">
    <source>
        <dbReference type="ARBA" id="ARBA00022723"/>
    </source>
</evidence>
<gene>
    <name evidence="8" type="ORF">HK103_005849</name>
</gene>
<dbReference type="Pfam" id="PF00076">
    <property type="entry name" value="RRM_1"/>
    <property type="match status" value="1"/>
</dbReference>
<dbReference type="CDD" id="cd01087">
    <property type="entry name" value="Prolidase"/>
    <property type="match status" value="1"/>
</dbReference>
<dbReference type="InterPro" id="IPR052433">
    <property type="entry name" value="X-Pro_dipept-like"/>
</dbReference>
<dbReference type="SUPFAM" id="SSF54928">
    <property type="entry name" value="RNA-binding domain, RBD"/>
    <property type="match status" value="1"/>
</dbReference>
<dbReference type="InterPro" id="IPR000994">
    <property type="entry name" value="Pept_M24"/>
</dbReference>
<keyword evidence="3" id="KW-0479">Metal-binding</keyword>
<evidence type="ECO:0000256" key="4">
    <source>
        <dbReference type="ARBA" id="ARBA00022801"/>
    </source>
</evidence>
<evidence type="ECO:0000256" key="1">
    <source>
        <dbReference type="ARBA" id="ARBA00001936"/>
    </source>
</evidence>
<accession>A0AAD5UHM3</accession>
<dbReference type="GO" id="GO:0004177">
    <property type="term" value="F:aminopeptidase activity"/>
    <property type="evidence" value="ECO:0007669"/>
    <property type="project" value="TreeGrafter"/>
</dbReference>
<keyword evidence="9" id="KW-1185">Reference proteome</keyword>
<dbReference type="Pfam" id="PF00557">
    <property type="entry name" value="Peptidase_M24"/>
    <property type="match status" value="1"/>
</dbReference>
<sequence>MTNREEEVAIDLDDDNFDGEMIIEEAVEGWIVLVTNVHEELTEEDLIEKFAEYGPIKNIHMNLDRRTGYVKVEHFNTGLIEAGLEGAKEVFGADHAYPISSIELHLHDLLKSKKIDTIFTNLPLNQANEPSLLDGTHINTVSGSATHPSGNVEASDFLSKLRIKKEYGGFGGWLSPNRVKVKPLGTIIDSLRNIKSSSEINLMRNSGRIAGRAFQAAMRATKPGMTEHQIHATLEYEVKMQMGTGLSYVPVVASGKNALILHYVQNLQQLKDGDLLLVDAGAEYGGYASDITRTWPVNGKFSPAQREVYTAVLKVQKEMIKKSVINATLDGLQYETYEMLKEELSRILKRTIGSREMNTLYPHHVGHYIGLDVHDTASISRSKPLEEGMCITIEPGIYIPDTDEYGIYRGIGIRIEDDICITKDGPVILTVEAPKEIEDIEFTMNN</sequence>
<dbReference type="EMBL" id="JADGKB010000058">
    <property type="protein sequence ID" value="KAJ3255933.1"/>
    <property type="molecule type" value="Genomic_DNA"/>
</dbReference>
<dbReference type="InterPro" id="IPR000504">
    <property type="entry name" value="RRM_dom"/>
</dbReference>
<dbReference type="Proteomes" id="UP001210925">
    <property type="component" value="Unassembled WGS sequence"/>
</dbReference>
<dbReference type="GO" id="GO:0006508">
    <property type="term" value="P:proteolysis"/>
    <property type="evidence" value="ECO:0007669"/>
    <property type="project" value="TreeGrafter"/>
</dbReference>
<dbReference type="InterPro" id="IPR035979">
    <property type="entry name" value="RBD_domain_sf"/>
</dbReference>
<dbReference type="GO" id="GO:0046872">
    <property type="term" value="F:metal ion binding"/>
    <property type="evidence" value="ECO:0007669"/>
    <property type="project" value="UniProtKB-KW"/>
</dbReference>
<evidence type="ECO:0000256" key="2">
    <source>
        <dbReference type="ARBA" id="ARBA00008766"/>
    </source>
</evidence>